<evidence type="ECO:0000313" key="2">
    <source>
        <dbReference type="EMBL" id="STX51835.1"/>
    </source>
</evidence>
<accession>A0A378JKS0</accession>
<sequence>MKTPIITPLKTPKLMEIAAELPLQGTLAMSTNKLVYLDIDNDYIYRLYPLLDLPLIKKPDYFNSGGIGAHISIIYPEEHESLIINQLGNCYYFTVQNFVSAQFEHKTYYALLVKSFPLLQLRQRYGLPDYLNFKGYKISFHITIAKSVQLNC</sequence>
<organism evidence="2 3">
    <name type="scientific">Legionella busanensis</name>
    <dbReference type="NCBI Taxonomy" id="190655"/>
    <lineage>
        <taxon>Bacteria</taxon>
        <taxon>Pseudomonadati</taxon>
        <taxon>Pseudomonadota</taxon>
        <taxon>Gammaproteobacteria</taxon>
        <taxon>Legionellales</taxon>
        <taxon>Legionellaceae</taxon>
        <taxon>Legionella</taxon>
    </lineage>
</organism>
<dbReference type="InterPro" id="IPR054498">
    <property type="entry name" value="2H-SAK"/>
</dbReference>
<evidence type="ECO:0000313" key="3">
    <source>
        <dbReference type="Proteomes" id="UP000254794"/>
    </source>
</evidence>
<dbReference type="OrthoDB" id="5639003at2"/>
<dbReference type="RefSeq" id="WP_115331441.1">
    <property type="nucleotide sequence ID" value="NZ_CAAAHP010000002.1"/>
</dbReference>
<dbReference type="Proteomes" id="UP000254794">
    <property type="component" value="Unassembled WGS sequence"/>
</dbReference>
<evidence type="ECO:0000259" key="1">
    <source>
        <dbReference type="Pfam" id="PF22547"/>
    </source>
</evidence>
<reference evidence="2 3" key="1">
    <citation type="submission" date="2018-06" db="EMBL/GenBank/DDBJ databases">
        <authorList>
            <consortium name="Pathogen Informatics"/>
            <person name="Doyle S."/>
        </authorList>
    </citation>
    <scope>NUCLEOTIDE SEQUENCE [LARGE SCALE GENOMIC DNA]</scope>
    <source>
        <strain evidence="2 3">NCTC13316</strain>
    </source>
</reference>
<gene>
    <name evidence="2" type="ORF">NCTC13316_01934</name>
</gene>
<keyword evidence="3" id="KW-1185">Reference proteome</keyword>
<proteinExistence type="predicted"/>
<dbReference type="EMBL" id="UGOD01000001">
    <property type="protein sequence ID" value="STX51835.1"/>
    <property type="molecule type" value="Genomic_DNA"/>
</dbReference>
<name>A0A378JKS0_9GAMM</name>
<feature type="domain" description="Swiss Army Knife 2H phosphoesterase" evidence="1">
    <location>
        <begin position="36"/>
        <end position="146"/>
    </location>
</feature>
<protein>
    <recommendedName>
        <fullName evidence="1">Swiss Army Knife 2H phosphoesterase domain-containing protein</fullName>
    </recommendedName>
</protein>
<dbReference type="Pfam" id="PF22547">
    <property type="entry name" value="2H-SAK"/>
    <property type="match status" value="1"/>
</dbReference>
<dbReference type="AlphaFoldDB" id="A0A378JKS0"/>